<dbReference type="Proteomes" id="UP001189122">
    <property type="component" value="Unassembled WGS sequence"/>
</dbReference>
<keyword evidence="3" id="KW-1185">Reference proteome</keyword>
<proteinExistence type="predicted"/>
<dbReference type="PANTHER" id="PTHR43139:SF59">
    <property type="entry name" value="ALPHA_BETA-HYDROLASES SUPERFAMILY PROTEIN"/>
    <property type="match status" value="1"/>
</dbReference>
<dbReference type="Gene3D" id="3.40.50.1820">
    <property type="entry name" value="alpha/beta hydrolase"/>
    <property type="match status" value="1"/>
</dbReference>
<reference evidence="2 3" key="1">
    <citation type="submission" date="2019-12" db="EMBL/GenBank/DDBJ databases">
        <authorList>
            <person name="Scholz U."/>
            <person name="Mascher M."/>
            <person name="Fiebig A."/>
        </authorList>
    </citation>
    <scope>NUCLEOTIDE SEQUENCE</scope>
</reference>
<evidence type="ECO:0000259" key="1">
    <source>
        <dbReference type="Pfam" id="PF00561"/>
    </source>
</evidence>
<dbReference type="InterPro" id="IPR000073">
    <property type="entry name" value="AB_hydrolase_1"/>
</dbReference>
<dbReference type="EMBL" id="CACRZD030000009">
    <property type="protein sequence ID" value="CAA6665022.1"/>
    <property type="molecule type" value="Genomic_DNA"/>
</dbReference>
<evidence type="ECO:0000313" key="3">
    <source>
        <dbReference type="Proteomes" id="UP001189122"/>
    </source>
</evidence>
<dbReference type="EMBL" id="LR743596">
    <property type="protein sequence ID" value="CAA2625671.1"/>
    <property type="molecule type" value="Genomic_DNA"/>
</dbReference>
<dbReference type="AlphaFoldDB" id="A0A7I8J6F6"/>
<dbReference type="PRINTS" id="PR00111">
    <property type="entry name" value="ABHYDROLASE"/>
</dbReference>
<dbReference type="InterPro" id="IPR029058">
    <property type="entry name" value="AB_hydrolase_fold"/>
</dbReference>
<feature type="domain" description="AB hydrolase-1" evidence="1">
    <location>
        <begin position="122"/>
        <end position="242"/>
    </location>
</feature>
<dbReference type="SUPFAM" id="SSF53474">
    <property type="entry name" value="alpha/beta-Hydrolases"/>
    <property type="match status" value="1"/>
</dbReference>
<name>A0A7I8J6F6_SPIIN</name>
<dbReference type="Pfam" id="PF00561">
    <property type="entry name" value="Abhydrolase_1"/>
    <property type="match status" value="1"/>
</dbReference>
<dbReference type="InterPro" id="IPR052370">
    <property type="entry name" value="Meta-cleavage_hydrolase"/>
</dbReference>
<accession>A0A7I8J6F6</accession>
<sequence>MIKAAEREDSGFLSTGGGCPLAGLGTPAPCNSENLSALPSPAHLDRASRSRCHRLAPFCLPQANRAVPAAGGDVGCFSYTAARDRWYRLSFSSAGLRCATVDIHGATTVQCWVPRFSDPWKPSVILIHGFGANATWQWDPLLRPLISSFNVYVPDLLFFGGSFTTRPERTESFQADCVVAAMDALGVRRASLVGISYGGFVGYRMAAAYPDRVERVVLCCAGVSLEERDLRTGLFVVDDVRDAAAILIPQTPVNLRKLLALSFARPPRRVPSCFLSDFIQVMCMDYVEEKTELLLSAINDRKLSDLPKISQQDQIFPLELGHRLCRHLEGNSRLVVIKKAGHAVNIEKPKEFCKHLKSFLIDSHHNFQMTNNRIE</sequence>
<gene>
    <name evidence="2" type="ORF">SI7747_09011411</name>
</gene>
<dbReference type="PANTHER" id="PTHR43139">
    <property type="entry name" value="SI:DKEY-122A22.2"/>
    <property type="match status" value="1"/>
</dbReference>
<evidence type="ECO:0000313" key="2">
    <source>
        <dbReference type="EMBL" id="CAA2625671.1"/>
    </source>
</evidence>
<protein>
    <recommendedName>
        <fullName evidence="1">AB hydrolase-1 domain-containing protein</fullName>
    </recommendedName>
</protein>
<organism evidence="2">
    <name type="scientific">Spirodela intermedia</name>
    <name type="common">Intermediate duckweed</name>
    <dbReference type="NCBI Taxonomy" id="51605"/>
    <lineage>
        <taxon>Eukaryota</taxon>
        <taxon>Viridiplantae</taxon>
        <taxon>Streptophyta</taxon>
        <taxon>Embryophyta</taxon>
        <taxon>Tracheophyta</taxon>
        <taxon>Spermatophyta</taxon>
        <taxon>Magnoliopsida</taxon>
        <taxon>Liliopsida</taxon>
        <taxon>Araceae</taxon>
        <taxon>Lemnoideae</taxon>
        <taxon>Spirodela</taxon>
    </lineage>
</organism>